<dbReference type="GO" id="GO:0055029">
    <property type="term" value="C:nuclear DNA-directed RNA polymerase complex"/>
    <property type="evidence" value="ECO:0007669"/>
    <property type="project" value="UniProtKB-ARBA"/>
</dbReference>
<keyword evidence="4" id="KW-0804">Transcription</keyword>
<dbReference type="Proteomes" id="UP000095038">
    <property type="component" value="Unassembled WGS sequence"/>
</dbReference>
<evidence type="ECO:0000256" key="2">
    <source>
        <dbReference type="ARBA" id="ARBA00022079"/>
    </source>
</evidence>
<comment type="subcellular location">
    <subcellularLocation>
        <location evidence="1">Nucleus</location>
    </subcellularLocation>
</comment>
<comment type="similarity">
    <text evidence="6">Belongs to the archaeal Rpo11/eukaryotic RPB11/RPC19 RNA polymerase subunit family.</text>
</comment>
<dbReference type="STRING" id="1344418.A0A1D2V956"/>
<evidence type="ECO:0000256" key="4">
    <source>
        <dbReference type="ARBA" id="ARBA00023163"/>
    </source>
</evidence>
<feature type="domain" description="DNA-directed RNA polymerase RBP11-like dimerisation" evidence="8">
    <location>
        <begin position="39"/>
        <end position="111"/>
    </location>
</feature>
<dbReference type="InParanoid" id="A0A1D2V956"/>
<dbReference type="GO" id="GO:0042797">
    <property type="term" value="P:tRNA transcription by RNA polymerase III"/>
    <property type="evidence" value="ECO:0007669"/>
    <property type="project" value="EnsemblFungi"/>
</dbReference>
<evidence type="ECO:0000256" key="6">
    <source>
        <dbReference type="ARBA" id="ARBA00025751"/>
    </source>
</evidence>
<evidence type="ECO:0000256" key="7">
    <source>
        <dbReference type="SAM" id="MobiDB-lite"/>
    </source>
</evidence>
<dbReference type="RefSeq" id="XP_020044465.1">
    <property type="nucleotide sequence ID" value="XM_020194125.1"/>
</dbReference>
<name>A0A1D2V956_9ASCO</name>
<dbReference type="HAMAP" id="MF_00261">
    <property type="entry name" value="RNApol_arch_Rpo11"/>
    <property type="match status" value="1"/>
</dbReference>
<reference evidence="10" key="1">
    <citation type="submission" date="2016-05" db="EMBL/GenBank/DDBJ databases">
        <title>Comparative genomics of biotechnologically important yeasts.</title>
        <authorList>
            <consortium name="DOE Joint Genome Institute"/>
            <person name="Riley R."/>
            <person name="Haridas S."/>
            <person name="Wolfe K.H."/>
            <person name="Lopes M.R."/>
            <person name="Hittinger C.T."/>
            <person name="Goker M."/>
            <person name="Salamov A."/>
            <person name="Wisecaver J."/>
            <person name="Long T.M."/>
            <person name="Aerts A.L."/>
            <person name="Barry K."/>
            <person name="Choi C."/>
            <person name="Clum A."/>
            <person name="Coughlan A.Y."/>
            <person name="Deshpande S."/>
            <person name="Douglass A.P."/>
            <person name="Hanson S.J."/>
            <person name="Klenk H.-P."/>
            <person name="Labutti K."/>
            <person name="Lapidus A."/>
            <person name="Lindquist E."/>
            <person name="Lipzen A."/>
            <person name="Meier-Kolthoff J.P."/>
            <person name="Ohm R.A."/>
            <person name="Otillar R.P."/>
            <person name="Pangilinan J."/>
            <person name="Peng Y."/>
            <person name="Rokas A."/>
            <person name="Rosa C.A."/>
            <person name="Scheuner C."/>
            <person name="Sibirny A.A."/>
            <person name="Slot J.C."/>
            <person name="Stielow J.B."/>
            <person name="Sun H."/>
            <person name="Kurtzman C.P."/>
            <person name="Blackwell M."/>
            <person name="Grigoriev I.V."/>
            <person name="Jeffries T.W."/>
        </authorList>
    </citation>
    <scope>NUCLEOTIDE SEQUENCE [LARGE SCALE GENOMIC DNA]</scope>
    <source>
        <strain evidence="10">DSM 1968</strain>
    </source>
</reference>
<dbReference type="PANTHER" id="PTHR13946:SF28">
    <property type="entry name" value="DNA-DIRECTED RNA POLYMERASES I AND III SUBUNIT RPAC2"/>
    <property type="match status" value="1"/>
</dbReference>
<keyword evidence="5" id="KW-0539">Nucleus</keyword>
<dbReference type="GO" id="GO:0005666">
    <property type="term" value="C:RNA polymerase III complex"/>
    <property type="evidence" value="ECO:0007669"/>
    <property type="project" value="EnsemblFungi"/>
</dbReference>
<dbReference type="Gene3D" id="3.30.1360.10">
    <property type="entry name" value="RNA polymerase, RBP11-like subunit"/>
    <property type="match status" value="1"/>
</dbReference>
<evidence type="ECO:0000256" key="1">
    <source>
        <dbReference type="ARBA" id="ARBA00004123"/>
    </source>
</evidence>
<keyword evidence="10" id="KW-1185">Reference proteome</keyword>
<dbReference type="GO" id="GO:0006386">
    <property type="term" value="P:termination of RNA polymerase III transcription"/>
    <property type="evidence" value="ECO:0007669"/>
    <property type="project" value="EnsemblFungi"/>
</dbReference>
<accession>A0A1D2V956</accession>
<evidence type="ECO:0000259" key="8">
    <source>
        <dbReference type="Pfam" id="PF13656"/>
    </source>
</evidence>
<dbReference type="GO" id="GO:0005736">
    <property type="term" value="C:RNA polymerase I complex"/>
    <property type="evidence" value="ECO:0007669"/>
    <property type="project" value="EnsemblFungi"/>
</dbReference>
<dbReference type="PROSITE" id="PS01154">
    <property type="entry name" value="RNA_POL_L_13KD"/>
    <property type="match status" value="1"/>
</dbReference>
<dbReference type="InterPro" id="IPR009025">
    <property type="entry name" value="RBP11-like_dimer"/>
</dbReference>
<dbReference type="GO" id="GO:0006384">
    <property type="term" value="P:transcription initiation at RNA polymerase III promoter"/>
    <property type="evidence" value="ECO:0007669"/>
    <property type="project" value="EnsemblFungi"/>
</dbReference>
<dbReference type="GO" id="GO:0003677">
    <property type="term" value="F:DNA binding"/>
    <property type="evidence" value="ECO:0007669"/>
    <property type="project" value="InterPro"/>
</dbReference>
<dbReference type="GO" id="GO:0006361">
    <property type="term" value="P:transcription initiation at RNA polymerase I promoter"/>
    <property type="evidence" value="ECO:0007669"/>
    <property type="project" value="EnsemblFungi"/>
</dbReference>
<gene>
    <name evidence="9" type="ORF">ASCRUDRAFT_78073</name>
</gene>
<dbReference type="OrthoDB" id="510325at2759"/>
<dbReference type="Pfam" id="PF13656">
    <property type="entry name" value="RNA_pol_L_2"/>
    <property type="match status" value="1"/>
</dbReference>
<dbReference type="EMBL" id="KV454494">
    <property type="protein sequence ID" value="ODV58158.1"/>
    <property type="molecule type" value="Genomic_DNA"/>
</dbReference>
<organism evidence="9 10">
    <name type="scientific">Ascoidea rubescens DSM 1968</name>
    <dbReference type="NCBI Taxonomy" id="1344418"/>
    <lineage>
        <taxon>Eukaryota</taxon>
        <taxon>Fungi</taxon>
        <taxon>Dikarya</taxon>
        <taxon>Ascomycota</taxon>
        <taxon>Saccharomycotina</taxon>
        <taxon>Saccharomycetes</taxon>
        <taxon>Ascoideaceae</taxon>
        <taxon>Ascoidea</taxon>
    </lineage>
</organism>
<feature type="region of interest" description="Disordered" evidence="7">
    <location>
        <begin position="1"/>
        <end position="33"/>
    </location>
</feature>
<dbReference type="GO" id="GO:0003899">
    <property type="term" value="F:DNA-directed RNA polymerase activity"/>
    <property type="evidence" value="ECO:0007669"/>
    <property type="project" value="EnsemblFungi"/>
</dbReference>
<dbReference type="InterPro" id="IPR036603">
    <property type="entry name" value="RBP11-like"/>
</dbReference>
<protein>
    <recommendedName>
        <fullName evidence="2">DNA-directed RNA polymerases I and III subunit RPAC2</fullName>
    </recommendedName>
</protein>
<dbReference type="FunFam" id="3.30.1360.10:FF:000006">
    <property type="entry name" value="DNA-directed RNA polymerases I and III subunit RPAC2"/>
    <property type="match status" value="1"/>
</dbReference>
<proteinExistence type="inferred from homology"/>
<keyword evidence="3 9" id="KW-0240">DNA-directed RNA polymerase</keyword>
<dbReference type="GO" id="GO:0006363">
    <property type="term" value="P:termination of RNA polymerase I transcription"/>
    <property type="evidence" value="ECO:0007669"/>
    <property type="project" value="EnsemblFungi"/>
</dbReference>
<sequence>MADLKQDPPALAPESDEEEDLDHDKITLLPGSSQDGTAASFQILDEDHTLGNPLRYLIMKNPQVEFCGYSIPHPSEQKLHLRIQTFGSISAVDALYKGLDDLIDLCNHVEQKFTQKVSNNDYSIVEP</sequence>
<evidence type="ECO:0000313" key="10">
    <source>
        <dbReference type="Proteomes" id="UP000095038"/>
    </source>
</evidence>
<dbReference type="GeneID" id="30967761"/>
<evidence type="ECO:0000256" key="3">
    <source>
        <dbReference type="ARBA" id="ARBA00022478"/>
    </source>
</evidence>
<dbReference type="PANTHER" id="PTHR13946">
    <property type="entry name" value="DNA-DIRECTED RNA POLYMERASE I,II,III"/>
    <property type="match status" value="1"/>
</dbReference>
<dbReference type="InterPro" id="IPR022905">
    <property type="entry name" value="Rpo11-like"/>
</dbReference>
<dbReference type="InterPro" id="IPR008193">
    <property type="entry name" value="RNA_pol_Rpb11_13-16kDa_CS"/>
</dbReference>
<dbReference type="FunCoup" id="A0A1D2V956">
    <property type="interactions" value="610"/>
</dbReference>
<evidence type="ECO:0000313" key="9">
    <source>
        <dbReference type="EMBL" id="ODV58158.1"/>
    </source>
</evidence>
<dbReference type="GO" id="GO:0006362">
    <property type="term" value="P:transcription elongation by RNA polymerase I"/>
    <property type="evidence" value="ECO:0007669"/>
    <property type="project" value="EnsemblFungi"/>
</dbReference>
<dbReference type="GO" id="GO:0046983">
    <property type="term" value="F:protein dimerization activity"/>
    <property type="evidence" value="ECO:0007669"/>
    <property type="project" value="InterPro"/>
</dbReference>
<evidence type="ECO:0000256" key="5">
    <source>
        <dbReference type="ARBA" id="ARBA00023242"/>
    </source>
</evidence>
<dbReference type="InterPro" id="IPR033898">
    <property type="entry name" value="RNAP_AC19"/>
</dbReference>
<dbReference type="CDD" id="cd07029">
    <property type="entry name" value="RNAP_I_III_AC19"/>
    <property type="match status" value="1"/>
</dbReference>
<dbReference type="AlphaFoldDB" id="A0A1D2V956"/>
<dbReference type="SUPFAM" id="SSF55257">
    <property type="entry name" value="RBP11-like subunits of RNA polymerase"/>
    <property type="match status" value="1"/>
</dbReference>